<sequence length="219" mass="24562">MIEIRKDASLSSSGIPFGVIEVRYPPREEWRVEEFRALAAAEIEETRAKYPCYERRAVFGENPYFRFFRKFKKTYTVMLQFESVIIKGQPFPYGNPVTEVPFLLELTTCMLSGTHDVDYIEGAVELFAGTEKAPFEGMHGRELHTYPGDFCGRDGAGIIFSEIAGADGRTCAREESRHVFYPVFGTPGMAGETVKAALARLRRYVSVLAPSAGTEEAVF</sequence>
<proteinExistence type="predicted"/>
<dbReference type="EMBL" id="DVGA01000096">
    <property type="protein sequence ID" value="HIQ79331.1"/>
    <property type="molecule type" value="Genomic_DNA"/>
</dbReference>
<reference evidence="1" key="1">
    <citation type="submission" date="2020-10" db="EMBL/GenBank/DDBJ databases">
        <authorList>
            <person name="Gilroy R."/>
        </authorList>
    </citation>
    <scope>NUCLEOTIDE SEQUENCE</scope>
    <source>
        <strain evidence="1">ChiBcolR7-354</strain>
    </source>
</reference>
<organism evidence="1 2">
    <name type="scientific">Candidatus Scatomorpha intestinavium</name>
    <dbReference type="NCBI Taxonomy" id="2840922"/>
    <lineage>
        <taxon>Bacteria</taxon>
        <taxon>Bacillati</taxon>
        <taxon>Bacillota</taxon>
        <taxon>Clostridia</taxon>
        <taxon>Eubacteriales</taxon>
        <taxon>Candidatus Scatomorpha</taxon>
    </lineage>
</organism>
<gene>
    <name evidence="1" type="ORF">IAB77_08750</name>
</gene>
<reference evidence="1" key="2">
    <citation type="journal article" date="2021" name="PeerJ">
        <title>Extensive microbial diversity within the chicken gut microbiome revealed by metagenomics and culture.</title>
        <authorList>
            <person name="Gilroy R."/>
            <person name="Ravi A."/>
            <person name="Getino M."/>
            <person name="Pursley I."/>
            <person name="Horton D.L."/>
            <person name="Alikhan N.F."/>
            <person name="Baker D."/>
            <person name="Gharbi K."/>
            <person name="Hall N."/>
            <person name="Watson M."/>
            <person name="Adriaenssens E.M."/>
            <person name="Foster-Nyarko E."/>
            <person name="Jarju S."/>
            <person name="Secka A."/>
            <person name="Antonio M."/>
            <person name="Oren A."/>
            <person name="Chaudhuri R.R."/>
            <person name="La Ragione R."/>
            <person name="Hildebrand F."/>
            <person name="Pallen M.J."/>
        </authorList>
    </citation>
    <scope>NUCLEOTIDE SEQUENCE</scope>
    <source>
        <strain evidence="1">ChiBcolR7-354</strain>
    </source>
</reference>
<evidence type="ECO:0000313" key="1">
    <source>
        <dbReference type="EMBL" id="HIQ79331.1"/>
    </source>
</evidence>
<dbReference type="AlphaFoldDB" id="A0A9D0ZFN2"/>
<dbReference type="Proteomes" id="UP000824262">
    <property type="component" value="Unassembled WGS sequence"/>
</dbReference>
<name>A0A9D0ZFN2_9FIRM</name>
<dbReference type="SUPFAM" id="SSF56037">
    <property type="entry name" value="PheT/TilS domain"/>
    <property type="match status" value="1"/>
</dbReference>
<accession>A0A9D0ZFN2</accession>
<comment type="caution">
    <text evidence="1">The sequence shown here is derived from an EMBL/GenBank/DDBJ whole genome shotgun (WGS) entry which is preliminary data.</text>
</comment>
<evidence type="ECO:0000313" key="2">
    <source>
        <dbReference type="Proteomes" id="UP000824262"/>
    </source>
</evidence>
<evidence type="ECO:0008006" key="3">
    <source>
        <dbReference type="Google" id="ProtNLM"/>
    </source>
</evidence>
<protein>
    <recommendedName>
        <fullName evidence="3">B3/B4 tRNA-binding domain-containing protein</fullName>
    </recommendedName>
</protein>